<proteinExistence type="predicted"/>
<feature type="non-terminal residue" evidence="1">
    <location>
        <position position="1"/>
    </location>
</feature>
<keyword evidence="2" id="KW-1185">Reference proteome</keyword>
<sequence length="79" mass="9047">TKLANASTMKESINEIFTWSWNETMPGEHVNMREEPNTVLGNRIHPLSALLLSGVTEYHNMEPNTRIISFLQLIGTEYE</sequence>
<name>A0A0S3S993_PHAAN</name>
<dbReference type="Proteomes" id="UP000291084">
    <property type="component" value="Chromosome 6"/>
</dbReference>
<reference evidence="1 2" key="1">
    <citation type="journal article" date="2015" name="Sci. Rep.">
        <title>The power of single molecule real-time sequencing technology in the de novo assembly of a eukaryotic genome.</title>
        <authorList>
            <person name="Sakai H."/>
            <person name="Naito K."/>
            <person name="Ogiso-Tanaka E."/>
            <person name="Takahashi Y."/>
            <person name="Iseki K."/>
            <person name="Muto C."/>
            <person name="Satou K."/>
            <person name="Teruya K."/>
            <person name="Shiroma A."/>
            <person name="Shimoji M."/>
            <person name="Hirano T."/>
            <person name="Itoh T."/>
            <person name="Kaga A."/>
            <person name="Tomooka N."/>
        </authorList>
    </citation>
    <scope>NUCLEOTIDE SEQUENCE [LARGE SCALE GENOMIC DNA]</scope>
    <source>
        <strain evidence="2">cv. Shumari</strain>
    </source>
</reference>
<accession>A0A0S3S993</accession>
<evidence type="ECO:0000313" key="2">
    <source>
        <dbReference type="Proteomes" id="UP000291084"/>
    </source>
</evidence>
<protein>
    <submittedName>
        <fullName evidence="1">Uncharacterized protein</fullName>
    </submittedName>
</protein>
<evidence type="ECO:0000313" key="1">
    <source>
        <dbReference type="EMBL" id="BAT89420.1"/>
    </source>
</evidence>
<dbReference type="AlphaFoldDB" id="A0A0S3S993"/>
<gene>
    <name evidence="1" type="primary">Vigan.06G037100</name>
    <name evidence="1" type="ORF">VIGAN_06037100</name>
</gene>
<organism evidence="1 2">
    <name type="scientific">Vigna angularis var. angularis</name>
    <dbReference type="NCBI Taxonomy" id="157739"/>
    <lineage>
        <taxon>Eukaryota</taxon>
        <taxon>Viridiplantae</taxon>
        <taxon>Streptophyta</taxon>
        <taxon>Embryophyta</taxon>
        <taxon>Tracheophyta</taxon>
        <taxon>Spermatophyta</taxon>
        <taxon>Magnoliopsida</taxon>
        <taxon>eudicotyledons</taxon>
        <taxon>Gunneridae</taxon>
        <taxon>Pentapetalae</taxon>
        <taxon>rosids</taxon>
        <taxon>fabids</taxon>
        <taxon>Fabales</taxon>
        <taxon>Fabaceae</taxon>
        <taxon>Papilionoideae</taxon>
        <taxon>50 kb inversion clade</taxon>
        <taxon>NPAAA clade</taxon>
        <taxon>indigoferoid/millettioid clade</taxon>
        <taxon>Phaseoleae</taxon>
        <taxon>Vigna</taxon>
    </lineage>
</organism>
<dbReference type="EMBL" id="AP015039">
    <property type="protein sequence ID" value="BAT89420.1"/>
    <property type="molecule type" value="Genomic_DNA"/>
</dbReference>